<dbReference type="EMBL" id="JAUKUD010000007">
    <property type="protein sequence ID" value="KAK0738650.1"/>
    <property type="molecule type" value="Genomic_DNA"/>
</dbReference>
<evidence type="ECO:0008006" key="8">
    <source>
        <dbReference type="Google" id="ProtNLM"/>
    </source>
</evidence>
<reference evidence="6" key="1">
    <citation type="submission" date="2023-06" db="EMBL/GenBank/DDBJ databases">
        <title>Genome-scale phylogeny and comparative genomics of the fungal order Sordariales.</title>
        <authorList>
            <consortium name="Lawrence Berkeley National Laboratory"/>
            <person name="Hensen N."/>
            <person name="Bonometti L."/>
            <person name="Westerberg I."/>
            <person name="Brannstrom I.O."/>
            <person name="Guillou S."/>
            <person name="Cros-Aarteil S."/>
            <person name="Calhoun S."/>
            <person name="Haridas S."/>
            <person name="Kuo A."/>
            <person name="Mondo S."/>
            <person name="Pangilinan J."/>
            <person name="Riley R."/>
            <person name="LaButti K."/>
            <person name="Andreopoulos B."/>
            <person name="Lipzen A."/>
            <person name="Chen C."/>
            <person name="Yanf M."/>
            <person name="Daum C."/>
            <person name="Ng V."/>
            <person name="Clum A."/>
            <person name="Steindorff A."/>
            <person name="Ohm R."/>
            <person name="Martin F."/>
            <person name="Silar P."/>
            <person name="Natvig D."/>
            <person name="Lalanne C."/>
            <person name="Gautier V."/>
            <person name="Ament-velasquez S.L."/>
            <person name="Kruys A."/>
            <person name="Hutchinson M.I."/>
            <person name="Powell A.J."/>
            <person name="Barry K."/>
            <person name="Miller A.N."/>
            <person name="Grigoriev I.V."/>
            <person name="Debuchy R."/>
            <person name="Gladieux P."/>
            <person name="Thoren M.H."/>
            <person name="Johannesson H."/>
        </authorList>
    </citation>
    <scope>NUCLEOTIDE SEQUENCE</scope>
    <source>
        <strain evidence="6">SMH3187-1</strain>
    </source>
</reference>
<dbReference type="GO" id="GO:0004674">
    <property type="term" value="F:protein serine/threonine kinase activity"/>
    <property type="evidence" value="ECO:0007669"/>
    <property type="project" value="UniProtKB-KW"/>
</dbReference>
<evidence type="ECO:0000256" key="3">
    <source>
        <dbReference type="ARBA" id="ARBA00022741"/>
    </source>
</evidence>
<dbReference type="PANTHER" id="PTHR45646:SF11">
    <property type="entry name" value="SERINE_THREONINE-PROTEIN KINASE DOA"/>
    <property type="match status" value="1"/>
</dbReference>
<keyword evidence="4" id="KW-0418">Kinase</keyword>
<dbReference type="Proteomes" id="UP001172155">
    <property type="component" value="Unassembled WGS sequence"/>
</dbReference>
<proteinExistence type="predicted"/>
<organism evidence="6 7">
    <name type="scientific">Schizothecium vesticola</name>
    <dbReference type="NCBI Taxonomy" id="314040"/>
    <lineage>
        <taxon>Eukaryota</taxon>
        <taxon>Fungi</taxon>
        <taxon>Dikarya</taxon>
        <taxon>Ascomycota</taxon>
        <taxon>Pezizomycotina</taxon>
        <taxon>Sordariomycetes</taxon>
        <taxon>Sordariomycetidae</taxon>
        <taxon>Sordariales</taxon>
        <taxon>Schizotheciaceae</taxon>
        <taxon>Schizothecium</taxon>
    </lineage>
</organism>
<dbReference type="InterPro" id="IPR011009">
    <property type="entry name" value="Kinase-like_dom_sf"/>
</dbReference>
<keyword evidence="7" id="KW-1185">Reference proteome</keyword>
<dbReference type="GO" id="GO:0005524">
    <property type="term" value="F:ATP binding"/>
    <property type="evidence" value="ECO:0007669"/>
    <property type="project" value="UniProtKB-KW"/>
</dbReference>
<dbReference type="Gene3D" id="1.10.510.10">
    <property type="entry name" value="Transferase(Phosphotransferase) domain 1"/>
    <property type="match status" value="2"/>
</dbReference>
<keyword evidence="1" id="KW-0723">Serine/threonine-protein kinase</keyword>
<protein>
    <recommendedName>
        <fullName evidence="8">Protein kinase domain-containing protein</fullName>
    </recommendedName>
</protein>
<name>A0AA40EG30_9PEZI</name>
<evidence type="ECO:0000256" key="5">
    <source>
        <dbReference type="ARBA" id="ARBA00022840"/>
    </source>
</evidence>
<dbReference type="PANTHER" id="PTHR45646">
    <property type="entry name" value="SERINE/THREONINE-PROTEIN KINASE DOA-RELATED"/>
    <property type="match status" value="1"/>
</dbReference>
<keyword evidence="5" id="KW-0067">ATP-binding</keyword>
<keyword evidence="3" id="KW-0547">Nucleotide-binding</keyword>
<evidence type="ECO:0000256" key="1">
    <source>
        <dbReference type="ARBA" id="ARBA00022527"/>
    </source>
</evidence>
<evidence type="ECO:0000256" key="2">
    <source>
        <dbReference type="ARBA" id="ARBA00022679"/>
    </source>
</evidence>
<gene>
    <name evidence="6" type="ORF">B0T18DRAFT_450573</name>
</gene>
<dbReference type="GO" id="GO:0005634">
    <property type="term" value="C:nucleus"/>
    <property type="evidence" value="ECO:0007669"/>
    <property type="project" value="TreeGrafter"/>
</dbReference>
<sequence length="370" mass="40930">MDPEPTEVRILRVISDKQPDGAHGCVQLLDFFKSVNIPCLVTRSYEHSLADILFTKGLPPPTLDEIHRIATQLVKAVACRKPYFIGLLPDILDNSSSAPETVASRERGFPADIWGLGCTLIEMFTGRARLFGKASINMFDRLAMMEKLCGVTAGFVQLNSTQRNASLEEAARRWAQEEMETLELSRITTSSIAIMRTISLAVMTITLCQSVLAQRGFHLMDRHASWIYKATGECPSRRVDCAEIREPFDDDGLWLVPANQFNCDVIRDKNYFEGPRFASDIGSGTTVKGQCGSSSLTFFPINNNQELEVWESNGSRMYGKCYRQEAGKVMNCDSHGDTAGCSHPLAGQALPNTCKIRATGVWVCPVDLCG</sequence>
<dbReference type="InterPro" id="IPR051175">
    <property type="entry name" value="CLK_kinases"/>
</dbReference>
<evidence type="ECO:0000256" key="4">
    <source>
        <dbReference type="ARBA" id="ARBA00022777"/>
    </source>
</evidence>
<evidence type="ECO:0000313" key="7">
    <source>
        <dbReference type="Proteomes" id="UP001172155"/>
    </source>
</evidence>
<evidence type="ECO:0000313" key="6">
    <source>
        <dbReference type="EMBL" id="KAK0738650.1"/>
    </source>
</evidence>
<accession>A0AA40EG30</accession>
<dbReference type="SUPFAM" id="SSF56112">
    <property type="entry name" value="Protein kinase-like (PK-like)"/>
    <property type="match status" value="1"/>
</dbReference>
<comment type="caution">
    <text evidence="6">The sequence shown here is derived from an EMBL/GenBank/DDBJ whole genome shotgun (WGS) entry which is preliminary data.</text>
</comment>
<keyword evidence="2" id="KW-0808">Transferase</keyword>
<dbReference type="AlphaFoldDB" id="A0AA40EG30"/>